<dbReference type="RefSeq" id="WP_054291612.1">
    <property type="nucleotide sequence ID" value="NZ_CP012752.1"/>
</dbReference>
<evidence type="ECO:0000313" key="3">
    <source>
        <dbReference type="Proteomes" id="UP000063699"/>
    </source>
</evidence>
<proteinExistence type="predicted"/>
<organism evidence="2 3">
    <name type="scientific">Kibdelosporangium phytohabitans</name>
    <dbReference type="NCBI Taxonomy" id="860235"/>
    <lineage>
        <taxon>Bacteria</taxon>
        <taxon>Bacillati</taxon>
        <taxon>Actinomycetota</taxon>
        <taxon>Actinomycetes</taxon>
        <taxon>Pseudonocardiales</taxon>
        <taxon>Pseudonocardiaceae</taxon>
        <taxon>Kibdelosporangium</taxon>
    </lineage>
</organism>
<evidence type="ECO:0000313" key="2">
    <source>
        <dbReference type="EMBL" id="ALG09708.1"/>
    </source>
</evidence>
<dbReference type="STRING" id="860235.AOZ06_24885"/>
<accession>A0A0N9HR92</accession>
<sequence length="78" mass="9048">MHVVEHQPDLVGQRRQVGQQALGELPAVEIRCRRQCPYQRRSRDGAAQSVEHRQPEPLWIAPDRDPRDVLTDARFLDP</sequence>
<gene>
    <name evidence="2" type="ORF">AOZ06_24885</name>
</gene>
<keyword evidence="3" id="KW-1185">Reference proteome</keyword>
<protein>
    <submittedName>
        <fullName evidence="2">Uncharacterized protein</fullName>
    </submittedName>
</protein>
<reference evidence="2 3" key="1">
    <citation type="submission" date="2015-07" db="EMBL/GenBank/DDBJ databases">
        <title>Genome sequencing of Kibdelosporangium phytohabitans.</title>
        <authorList>
            <person name="Qin S."/>
            <person name="Xing K."/>
        </authorList>
    </citation>
    <scope>NUCLEOTIDE SEQUENCE [LARGE SCALE GENOMIC DNA]</scope>
    <source>
        <strain evidence="2 3">KLBMP1111</strain>
    </source>
</reference>
<dbReference type="Proteomes" id="UP000063699">
    <property type="component" value="Chromosome"/>
</dbReference>
<feature type="region of interest" description="Disordered" evidence="1">
    <location>
        <begin position="38"/>
        <end position="65"/>
    </location>
</feature>
<name>A0A0N9HR92_9PSEU</name>
<dbReference type="KEGG" id="kphy:AOZ06_24885"/>
<dbReference type="AlphaFoldDB" id="A0A0N9HR92"/>
<evidence type="ECO:0000256" key="1">
    <source>
        <dbReference type="SAM" id="MobiDB-lite"/>
    </source>
</evidence>
<dbReference type="EMBL" id="CP012752">
    <property type="protein sequence ID" value="ALG09708.1"/>
    <property type="molecule type" value="Genomic_DNA"/>
</dbReference>